<dbReference type="InterPro" id="IPR002220">
    <property type="entry name" value="DapA-like"/>
</dbReference>
<reference evidence="5" key="2">
    <citation type="journal article" date="2018" name="Nat. Commun.">
        <title>Extreme sensitivity to ultraviolet light in the fungal pathogen causing white-nose syndrome of bats.</title>
        <authorList>
            <person name="Palmer J.M."/>
            <person name="Drees K.P."/>
            <person name="Foster J.T."/>
            <person name="Lindner D.L."/>
        </authorList>
    </citation>
    <scope>NUCLEOTIDE SEQUENCE [LARGE SCALE GENOMIC DNA]</scope>
    <source>
        <strain evidence="5">UAMH 10579</strain>
    </source>
</reference>
<evidence type="ECO:0008006" key="6">
    <source>
        <dbReference type="Google" id="ProtNLM"/>
    </source>
</evidence>
<keyword evidence="1 2" id="KW-0456">Lyase</keyword>
<evidence type="ECO:0000313" key="5">
    <source>
        <dbReference type="Proteomes" id="UP000091956"/>
    </source>
</evidence>
<organism evidence="4 5">
    <name type="scientific">Pseudogymnoascus verrucosus</name>
    <dbReference type="NCBI Taxonomy" id="342668"/>
    <lineage>
        <taxon>Eukaryota</taxon>
        <taxon>Fungi</taxon>
        <taxon>Dikarya</taxon>
        <taxon>Ascomycota</taxon>
        <taxon>Pezizomycotina</taxon>
        <taxon>Leotiomycetes</taxon>
        <taxon>Thelebolales</taxon>
        <taxon>Thelebolaceae</taxon>
        <taxon>Pseudogymnoascus</taxon>
    </lineage>
</organism>
<reference evidence="4 5" key="1">
    <citation type="submission" date="2016-03" db="EMBL/GenBank/DDBJ databases">
        <title>Comparative genomics of Pseudogymnoascus destructans, the fungus causing white-nose syndrome of bats.</title>
        <authorList>
            <person name="Palmer J.M."/>
            <person name="Drees K.P."/>
            <person name="Foster J.T."/>
            <person name="Lindner D.L."/>
        </authorList>
    </citation>
    <scope>NUCLEOTIDE SEQUENCE [LARGE SCALE GENOMIC DNA]</scope>
    <source>
        <strain evidence="4 5">UAMH 10579</strain>
    </source>
</reference>
<evidence type="ECO:0000256" key="2">
    <source>
        <dbReference type="PIRNR" id="PIRNR001365"/>
    </source>
</evidence>
<dbReference type="Proteomes" id="UP000091956">
    <property type="component" value="Unassembled WGS sequence"/>
</dbReference>
<dbReference type="RefSeq" id="XP_059319497.1">
    <property type="nucleotide sequence ID" value="XM_059463906.1"/>
</dbReference>
<sequence length="320" mass="33859">MAKTLPDGIYAPLPVFFNESDELDFEAYARHAKFVTAPRIFPVVSASIGEAAHLDSQERIKLIQTLRLALDDIGLYKTPIVAGVGAHSTRQTTQLAHDAAAAGADFVLVVPPGYYAGVLKTNPTAIRKFFIDVAAASPVPVIIYNFPAVSAGIDLSSDDVVEIAKAAPNICGIMLSCGNVGKLARITALVDDSSFKTLAGFIDFLLPSVAVGSAGAISPLPNIAPNFSSKLWQVAQSLGSGVDFQEAKELQGKASLGETALLKEGLPGLKGLLNQQFGYPAAPRLPLMVVSNDAVTKMSANKHLQDVMAQEKILETMNER</sequence>
<dbReference type="Gene3D" id="3.20.20.70">
    <property type="entry name" value="Aldolase class I"/>
    <property type="match status" value="1"/>
</dbReference>
<dbReference type="PANTHER" id="PTHR12128:SF66">
    <property type="entry name" value="4-HYDROXY-2-OXOGLUTARATE ALDOLASE, MITOCHONDRIAL"/>
    <property type="match status" value="1"/>
</dbReference>
<dbReference type="SUPFAM" id="SSF51569">
    <property type="entry name" value="Aldolase"/>
    <property type="match status" value="1"/>
</dbReference>
<dbReference type="STRING" id="342668.A0A1B8GEZ7"/>
<proteinExistence type="inferred from homology"/>
<dbReference type="PANTHER" id="PTHR12128">
    <property type="entry name" value="DIHYDRODIPICOLINATE SYNTHASE"/>
    <property type="match status" value="1"/>
</dbReference>
<evidence type="ECO:0000256" key="3">
    <source>
        <dbReference type="PIRSR" id="PIRSR001365-2"/>
    </source>
</evidence>
<comment type="similarity">
    <text evidence="2">Belongs to the DapA family.</text>
</comment>
<evidence type="ECO:0000256" key="1">
    <source>
        <dbReference type="ARBA" id="ARBA00023239"/>
    </source>
</evidence>
<dbReference type="InterPro" id="IPR013785">
    <property type="entry name" value="Aldolase_TIM"/>
</dbReference>
<keyword evidence="5" id="KW-1185">Reference proteome</keyword>
<protein>
    <recommendedName>
        <fullName evidence="6">4-hydroxy-2-oxoglutarate aldolase, mitochondrial</fullName>
    </recommendedName>
</protein>
<dbReference type="PIRSF" id="PIRSF001365">
    <property type="entry name" value="DHDPS"/>
    <property type="match status" value="1"/>
</dbReference>
<dbReference type="AlphaFoldDB" id="A0A1B8GEZ7"/>
<evidence type="ECO:0000313" key="4">
    <source>
        <dbReference type="EMBL" id="OBT94404.2"/>
    </source>
</evidence>
<dbReference type="EMBL" id="KV460244">
    <property type="protein sequence ID" value="OBT94404.2"/>
    <property type="molecule type" value="Genomic_DNA"/>
</dbReference>
<dbReference type="GO" id="GO:0008840">
    <property type="term" value="F:4-hydroxy-tetrahydrodipicolinate synthase activity"/>
    <property type="evidence" value="ECO:0007669"/>
    <property type="project" value="TreeGrafter"/>
</dbReference>
<dbReference type="GeneID" id="28841139"/>
<accession>A0A1B8GEZ7</accession>
<dbReference type="SMART" id="SM01130">
    <property type="entry name" value="DHDPS"/>
    <property type="match status" value="1"/>
</dbReference>
<name>A0A1B8GEZ7_9PEZI</name>
<dbReference type="PRINTS" id="PR00146">
    <property type="entry name" value="DHPICSNTHASE"/>
</dbReference>
<dbReference type="Pfam" id="PF00701">
    <property type="entry name" value="DHDPS"/>
    <property type="match status" value="1"/>
</dbReference>
<dbReference type="CDD" id="cd00408">
    <property type="entry name" value="DHDPS-like"/>
    <property type="match status" value="1"/>
</dbReference>
<feature type="binding site" evidence="3">
    <location>
        <position position="217"/>
    </location>
    <ligand>
        <name>pyruvate</name>
        <dbReference type="ChEBI" id="CHEBI:15361"/>
    </ligand>
</feature>
<gene>
    <name evidence="4" type="ORF">VE01_07753</name>
</gene>